<feature type="chain" id="PRO_5018694410" evidence="6">
    <location>
        <begin position="21"/>
        <end position="151"/>
    </location>
</feature>
<evidence type="ECO:0000256" key="4">
    <source>
        <dbReference type="ARBA" id="ARBA00023157"/>
    </source>
</evidence>
<proteinExistence type="inferred from homology"/>
<keyword evidence="8" id="KW-1185">Reference proteome</keyword>
<evidence type="ECO:0000256" key="5">
    <source>
        <dbReference type="ARBA" id="ARBA00024361"/>
    </source>
</evidence>
<dbReference type="Ensembl" id="ENSHCOT00000006449.1">
    <property type="protein sequence ID" value="ENSHCOP00000004790.1"/>
    <property type="gene ID" value="ENSHCOG00000006407.1"/>
</dbReference>
<name>A0A3Q2XJQ4_HIPCM</name>
<dbReference type="PANTHER" id="PTHR11329">
    <property type="entry name" value="LEUKOCYTE CELL-DERIVED CHEMOTAXIN 2"/>
    <property type="match status" value="1"/>
</dbReference>
<keyword evidence="3" id="KW-0862">Zinc</keyword>
<keyword evidence="4" id="KW-1015">Disulfide bond</keyword>
<dbReference type="GO" id="GO:0046872">
    <property type="term" value="F:metal ion binding"/>
    <property type="evidence" value="ECO:0007669"/>
    <property type="project" value="UniProtKB-KW"/>
</dbReference>
<reference evidence="7" key="2">
    <citation type="submission" date="2025-09" db="UniProtKB">
        <authorList>
            <consortium name="Ensembl"/>
        </authorList>
    </citation>
    <scope>IDENTIFICATION</scope>
</reference>
<dbReference type="InterPro" id="IPR008663">
    <property type="entry name" value="LECT2"/>
</dbReference>
<sequence length="151" mass="16641">PNRILVLVPLVYVCEGVTFGQLCQGNPFNTQRTSDIFGQGHYGAPRSGRPHQGLDITCEDGSEVYAPFDLTINRGLTVYTDSTKAAINKGLEIQGEDLCVMLFYVDPDKTSGQVSKGQRLGILMPMQSVYPGITSHVHVQLCDRSDPTRYF</sequence>
<dbReference type="OMA" id="RPWANIC"/>
<organism evidence="7 8">
    <name type="scientific">Hippocampus comes</name>
    <name type="common">Tiger tail seahorse</name>
    <dbReference type="NCBI Taxonomy" id="109280"/>
    <lineage>
        <taxon>Eukaryota</taxon>
        <taxon>Metazoa</taxon>
        <taxon>Chordata</taxon>
        <taxon>Craniata</taxon>
        <taxon>Vertebrata</taxon>
        <taxon>Euteleostomi</taxon>
        <taxon>Actinopterygii</taxon>
        <taxon>Neopterygii</taxon>
        <taxon>Teleostei</taxon>
        <taxon>Neoteleostei</taxon>
        <taxon>Acanthomorphata</taxon>
        <taxon>Syngnathiaria</taxon>
        <taxon>Syngnathiformes</taxon>
        <taxon>Syngnathoidei</taxon>
        <taxon>Syngnathidae</taxon>
        <taxon>Hippocampus</taxon>
    </lineage>
</organism>
<dbReference type="PANTHER" id="PTHR11329:SF0">
    <property type="entry name" value="LEUKOCYTE CELL-DERIVED CHEMOTAXIN-2"/>
    <property type="match status" value="1"/>
</dbReference>
<comment type="similarity">
    <text evidence="5">Belongs to the LECT2/MIM-1 family.</text>
</comment>
<protein>
    <submittedName>
        <fullName evidence="7">Leukocyte cell-derived chemotaxin-2-like</fullName>
    </submittedName>
</protein>
<evidence type="ECO:0000313" key="8">
    <source>
        <dbReference type="Proteomes" id="UP000264820"/>
    </source>
</evidence>
<feature type="signal peptide" evidence="6">
    <location>
        <begin position="1"/>
        <end position="20"/>
    </location>
</feature>
<evidence type="ECO:0000313" key="7">
    <source>
        <dbReference type="Ensembl" id="ENSHCOP00000004790.1"/>
    </source>
</evidence>
<dbReference type="Proteomes" id="UP000264820">
    <property type="component" value="Unplaced"/>
</dbReference>
<dbReference type="Gene3D" id="2.70.70.10">
    <property type="entry name" value="Glucose Permease (Domain IIA)"/>
    <property type="match status" value="1"/>
</dbReference>
<keyword evidence="2 6" id="KW-0732">Signal</keyword>
<keyword evidence="1" id="KW-0479">Metal-binding</keyword>
<accession>A0A3Q2XJQ4</accession>
<evidence type="ECO:0000256" key="2">
    <source>
        <dbReference type="ARBA" id="ARBA00022729"/>
    </source>
</evidence>
<evidence type="ECO:0000256" key="3">
    <source>
        <dbReference type="ARBA" id="ARBA00022833"/>
    </source>
</evidence>
<reference evidence="7" key="1">
    <citation type="submission" date="2025-08" db="UniProtKB">
        <authorList>
            <consortium name="Ensembl"/>
        </authorList>
    </citation>
    <scope>IDENTIFICATION</scope>
</reference>
<dbReference type="InterPro" id="IPR011055">
    <property type="entry name" value="Dup_hybrid_motif"/>
</dbReference>
<evidence type="ECO:0000256" key="1">
    <source>
        <dbReference type="ARBA" id="ARBA00022723"/>
    </source>
</evidence>
<evidence type="ECO:0000256" key="6">
    <source>
        <dbReference type="SAM" id="SignalP"/>
    </source>
</evidence>
<dbReference type="GeneTree" id="ENSGT00390000015484"/>
<dbReference type="AlphaFoldDB" id="A0A3Q2XJQ4"/>